<dbReference type="SUPFAM" id="SSF52540">
    <property type="entry name" value="P-loop containing nucleoside triphosphate hydrolases"/>
    <property type="match status" value="1"/>
</dbReference>
<dbReference type="Pfam" id="PF04466">
    <property type="entry name" value="Terminase_3"/>
    <property type="match status" value="1"/>
</dbReference>
<dbReference type="PANTHER" id="PTHR39184:SF1">
    <property type="entry name" value="PBSX PHAGE TERMINASE LARGE SUBUNIT"/>
    <property type="match status" value="1"/>
</dbReference>
<dbReference type="Gene3D" id="3.30.420.280">
    <property type="match status" value="1"/>
</dbReference>
<sequence>MLKKTIDIGEYIKFIPKQLEAKKYIGKGFRIFYGGARGGGKTAFSLIMAVLSCMQFPGLSVVCIRETYSELEEAFINNLLRHYPTKIFKYKYQVKSRTAWFANGSRIIFRACDSEKATKKIQGLEYQLMIIDEANNFDEMTLQRLQGSLRNAHVKGFVSTLLMTGNPGGRADMYFRTRFISPDYERWTEGELENKELYKFVKATVYDNPYIEKDYITTLKGLDPALRAAWLDGRWDTFFGQFFMEWNLNAHVIEPFNIPHSWPKAFGLDLGYTVKHPTIGLWAAQDPETLRLYIYREYVGPPTSEGGATEQYALDIKDMSYNDNCDLRFADPSMWNSTSKDRWDDESPAQIFLRTGIHLEPANNDRINGWRMLKAWLHWTKNNPPRLQIFNTCTNLIQTLPSNRYDTGLKKKTEDLDTRGPDDAADALRYLIMNAFGYPTGYEQTVVLNEAKEIIKRAEEVSLERLQQIAKSMEYEEYQGSPLESVKYDYHNDVFESEASYYG</sequence>
<dbReference type="InterPro" id="IPR035412">
    <property type="entry name" value="Terminase_L_N"/>
</dbReference>
<reference evidence="2" key="1">
    <citation type="journal article" date="2015" name="Nature">
        <title>Complex archaea that bridge the gap between prokaryotes and eukaryotes.</title>
        <authorList>
            <person name="Spang A."/>
            <person name="Saw J.H."/>
            <person name="Jorgensen S.L."/>
            <person name="Zaremba-Niedzwiedzka K."/>
            <person name="Martijn J."/>
            <person name="Lind A.E."/>
            <person name="van Eijk R."/>
            <person name="Schleper C."/>
            <person name="Guy L."/>
            <person name="Ettema T.J."/>
        </authorList>
    </citation>
    <scope>NUCLEOTIDE SEQUENCE</scope>
</reference>
<dbReference type="Gene3D" id="3.40.50.300">
    <property type="entry name" value="P-loop containing nucleotide triphosphate hydrolases"/>
    <property type="match status" value="1"/>
</dbReference>
<accession>A0A0F9WKZ1</accession>
<evidence type="ECO:0000313" key="2">
    <source>
        <dbReference type="EMBL" id="KKN79183.1"/>
    </source>
</evidence>
<dbReference type="AlphaFoldDB" id="A0A0F9WKZ1"/>
<comment type="caution">
    <text evidence="2">The sequence shown here is derived from an EMBL/GenBank/DDBJ whole genome shotgun (WGS) entry which is preliminary data.</text>
</comment>
<organism evidence="2">
    <name type="scientific">marine sediment metagenome</name>
    <dbReference type="NCBI Taxonomy" id="412755"/>
    <lineage>
        <taxon>unclassified sequences</taxon>
        <taxon>metagenomes</taxon>
        <taxon>ecological metagenomes</taxon>
    </lineage>
</organism>
<feature type="domain" description="Phage terminase large subunit N-terminal" evidence="1">
    <location>
        <begin position="31"/>
        <end position="222"/>
    </location>
</feature>
<dbReference type="InterPro" id="IPR052380">
    <property type="entry name" value="Viral_DNA_packaging_terminase"/>
</dbReference>
<dbReference type="PANTHER" id="PTHR39184">
    <property type="match status" value="1"/>
</dbReference>
<protein>
    <recommendedName>
        <fullName evidence="1">Phage terminase large subunit N-terminal domain-containing protein</fullName>
    </recommendedName>
</protein>
<evidence type="ECO:0000259" key="1">
    <source>
        <dbReference type="Pfam" id="PF04466"/>
    </source>
</evidence>
<proteinExistence type="predicted"/>
<dbReference type="InterPro" id="IPR027417">
    <property type="entry name" value="P-loop_NTPase"/>
</dbReference>
<gene>
    <name evidence="2" type="ORF">LCGC14_0342000</name>
</gene>
<dbReference type="EMBL" id="LAZR01000251">
    <property type="protein sequence ID" value="KKN79183.1"/>
    <property type="molecule type" value="Genomic_DNA"/>
</dbReference>
<name>A0A0F9WKZ1_9ZZZZ</name>